<accession>A0A0R3U2K7</accession>
<name>A0A0R3U2K7_MESCO</name>
<dbReference type="AlphaFoldDB" id="A0A0R3U2K7"/>
<evidence type="ECO:0000313" key="3">
    <source>
        <dbReference type="WBParaSite" id="MCU_003657-RA"/>
    </source>
</evidence>
<evidence type="ECO:0000313" key="2">
    <source>
        <dbReference type="Proteomes" id="UP000267029"/>
    </source>
</evidence>
<sequence length="107" mass="12187">MKLETFQKQLHLITTAAAATATTTTTTKTKQSWLIKVHSVANESPTKYRPLLLDIPYLVCYIVPHLVSLRSKSFHSMSVFDLLKVSTHVRPHNWLTGPLQYDHLQAM</sequence>
<reference evidence="1 2" key="1">
    <citation type="submission" date="2018-10" db="EMBL/GenBank/DDBJ databases">
        <authorList>
            <consortium name="Pathogen Informatics"/>
        </authorList>
    </citation>
    <scope>NUCLEOTIDE SEQUENCE [LARGE SCALE GENOMIC DNA]</scope>
</reference>
<protein>
    <submittedName>
        <fullName evidence="3">Ovule protein</fullName>
    </submittedName>
</protein>
<dbReference type="WBParaSite" id="MCU_003657-RA">
    <property type="protein sequence ID" value="MCU_003657-RA"/>
    <property type="gene ID" value="MCU_003657"/>
</dbReference>
<dbReference type="Proteomes" id="UP000267029">
    <property type="component" value="Unassembled WGS sequence"/>
</dbReference>
<reference evidence="3" key="2">
    <citation type="submission" date="2019-11" db="UniProtKB">
        <authorList>
            <consortium name="WormBaseParasite"/>
        </authorList>
    </citation>
    <scope>IDENTIFICATION</scope>
</reference>
<proteinExistence type="predicted"/>
<organism evidence="3">
    <name type="scientific">Mesocestoides corti</name>
    <name type="common">Flatworm</name>
    <dbReference type="NCBI Taxonomy" id="53468"/>
    <lineage>
        <taxon>Eukaryota</taxon>
        <taxon>Metazoa</taxon>
        <taxon>Spiralia</taxon>
        <taxon>Lophotrochozoa</taxon>
        <taxon>Platyhelminthes</taxon>
        <taxon>Cestoda</taxon>
        <taxon>Eucestoda</taxon>
        <taxon>Cyclophyllidea</taxon>
        <taxon>Mesocestoididae</taxon>
        <taxon>Mesocestoides</taxon>
    </lineage>
</organism>
<keyword evidence="2" id="KW-1185">Reference proteome</keyword>
<gene>
    <name evidence="1" type="ORF">MCOS_LOCUS715</name>
</gene>
<evidence type="ECO:0000313" key="1">
    <source>
        <dbReference type="EMBL" id="VDD74712.1"/>
    </source>
</evidence>
<dbReference type="EMBL" id="UXSR01000068">
    <property type="protein sequence ID" value="VDD74712.1"/>
    <property type="molecule type" value="Genomic_DNA"/>
</dbReference>